<reference evidence="10" key="1">
    <citation type="submission" date="2016-10" db="EMBL/GenBank/DDBJ databases">
        <authorList>
            <person name="Varghese N."/>
            <person name="Submissions S."/>
        </authorList>
    </citation>
    <scope>NUCLEOTIDE SEQUENCE [LARGE SCALE GENOMIC DNA]</scope>
    <source>
        <strain evidence="10">CGMCC 1.8711</strain>
    </source>
</reference>
<dbReference type="GO" id="GO:0005524">
    <property type="term" value="F:ATP binding"/>
    <property type="evidence" value="ECO:0007669"/>
    <property type="project" value="UniProtKB-KW"/>
</dbReference>
<evidence type="ECO:0000259" key="8">
    <source>
        <dbReference type="PROSITE" id="PS50109"/>
    </source>
</evidence>
<dbReference type="EMBL" id="FOYS01000001">
    <property type="protein sequence ID" value="SFR33398.1"/>
    <property type="molecule type" value="Genomic_DNA"/>
</dbReference>
<keyword evidence="4" id="KW-0547">Nucleotide-binding</keyword>
<dbReference type="InterPro" id="IPR050980">
    <property type="entry name" value="2C_sensor_his_kinase"/>
</dbReference>
<dbReference type="AlphaFoldDB" id="A0A1I6FU03"/>
<dbReference type="STRING" id="555875.SAMN04488124_0295"/>
<dbReference type="PANTHER" id="PTHR44936">
    <property type="entry name" value="SENSOR PROTEIN CREC"/>
    <property type="match status" value="1"/>
</dbReference>
<feature type="transmembrane region" description="Helical" evidence="7">
    <location>
        <begin position="487"/>
        <end position="509"/>
    </location>
</feature>
<evidence type="ECO:0000313" key="9">
    <source>
        <dbReference type="EMBL" id="SFR33398.1"/>
    </source>
</evidence>
<gene>
    <name evidence="9" type="ORF">SAMN04488124_0295</name>
</gene>
<sequence>MSGRRARREGAWGGLAVAVVGFSLTRSATAASTTNGSTLAFLLGEAPFLIVGLGLSLFGVVLAVNEWGRTHGWTVARWCLLGTVATGVAVAASVVGSELAGVRTNATTTALGLDLLLAGAVGGALTGVQVSRRHDQQRDLAERTTRLTLLNRILRHEVLNGVNVVRGYASLVGVETDGGEHASDPRGVIERSADRIGDAVDEVTALTHPDPLAPVSVAAVVESSVAAVSERHPDAEIRYQRAMVDDVDICATTHVADLFEHLLRNAVEHNPKSNPAVAVTAEVGWRRVSITVADDGPGMPDAQRRVLRDGSLPEYDDPTAGFGVTVVRLLAEESGARVDVGPGIDGDGTGVTLTFRRHQTPDGHDPTAVGGLSTGWVRDAAVASVVAGGVMGLLLDYAAGSLPVIGSLYGVASPFVGWTTHLFHSLVFGVAFAAALATPRFARYRRRLHLASLAGAGYGAGLSLVAAGVVMPLWLRALGVPAPVPNLSSVGFVGHLVWGVTLAGLLVALRRRG</sequence>
<dbReference type="GO" id="GO:0004673">
    <property type="term" value="F:protein histidine kinase activity"/>
    <property type="evidence" value="ECO:0007669"/>
    <property type="project" value="UniProtKB-EC"/>
</dbReference>
<dbReference type="Pfam" id="PF02518">
    <property type="entry name" value="HATPase_c"/>
    <property type="match status" value="1"/>
</dbReference>
<feature type="transmembrane region" description="Helical" evidence="7">
    <location>
        <begin position="418"/>
        <end position="438"/>
    </location>
</feature>
<evidence type="ECO:0000256" key="6">
    <source>
        <dbReference type="ARBA" id="ARBA00022840"/>
    </source>
</evidence>
<accession>A0A1I6FU03</accession>
<keyword evidence="5 9" id="KW-0418">Kinase</keyword>
<feature type="transmembrane region" description="Helical" evidence="7">
    <location>
        <begin position="108"/>
        <end position="128"/>
    </location>
</feature>
<feature type="domain" description="Histidine kinase" evidence="8">
    <location>
        <begin position="153"/>
        <end position="359"/>
    </location>
</feature>
<feature type="transmembrane region" description="Helical" evidence="7">
    <location>
        <begin position="380"/>
        <end position="398"/>
    </location>
</feature>
<dbReference type="PROSITE" id="PS50109">
    <property type="entry name" value="HIS_KIN"/>
    <property type="match status" value="1"/>
</dbReference>
<evidence type="ECO:0000256" key="5">
    <source>
        <dbReference type="ARBA" id="ARBA00022777"/>
    </source>
</evidence>
<evidence type="ECO:0000256" key="1">
    <source>
        <dbReference type="ARBA" id="ARBA00000085"/>
    </source>
</evidence>
<proteinExistence type="predicted"/>
<name>A0A1I6FU03_9EURY</name>
<keyword evidence="3" id="KW-0808">Transferase</keyword>
<feature type="transmembrane region" description="Helical" evidence="7">
    <location>
        <begin position="76"/>
        <end position="96"/>
    </location>
</feature>
<keyword evidence="6" id="KW-0067">ATP-binding</keyword>
<dbReference type="Gene3D" id="3.30.565.10">
    <property type="entry name" value="Histidine kinase-like ATPase, C-terminal domain"/>
    <property type="match status" value="1"/>
</dbReference>
<evidence type="ECO:0000313" key="10">
    <source>
        <dbReference type="Proteomes" id="UP000243250"/>
    </source>
</evidence>
<evidence type="ECO:0000256" key="2">
    <source>
        <dbReference type="ARBA" id="ARBA00012438"/>
    </source>
</evidence>
<keyword evidence="7" id="KW-0472">Membrane</keyword>
<dbReference type="InterPro" id="IPR005467">
    <property type="entry name" value="His_kinase_dom"/>
</dbReference>
<feature type="transmembrane region" description="Helical" evidence="7">
    <location>
        <begin position="46"/>
        <end position="64"/>
    </location>
</feature>
<dbReference type="EC" id="2.7.13.3" evidence="2"/>
<organism evidence="9 10">
    <name type="scientific">Halogeometricum limi</name>
    <dbReference type="NCBI Taxonomy" id="555875"/>
    <lineage>
        <taxon>Archaea</taxon>
        <taxon>Methanobacteriati</taxon>
        <taxon>Methanobacteriota</taxon>
        <taxon>Stenosarchaea group</taxon>
        <taxon>Halobacteria</taxon>
        <taxon>Halobacteriales</taxon>
        <taxon>Haloferacaceae</taxon>
        <taxon>Halogeometricum</taxon>
    </lineage>
</organism>
<dbReference type="PANTHER" id="PTHR44936:SF10">
    <property type="entry name" value="SENSOR PROTEIN RSTB"/>
    <property type="match status" value="1"/>
</dbReference>
<dbReference type="OrthoDB" id="3369at2157"/>
<dbReference type="CDD" id="cd00075">
    <property type="entry name" value="HATPase"/>
    <property type="match status" value="1"/>
</dbReference>
<evidence type="ECO:0000256" key="4">
    <source>
        <dbReference type="ARBA" id="ARBA00022741"/>
    </source>
</evidence>
<keyword evidence="7" id="KW-0812">Transmembrane</keyword>
<dbReference type="InterPro" id="IPR003594">
    <property type="entry name" value="HATPase_dom"/>
</dbReference>
<dbReference type="InterPro" id="IPR036890">
    <property type="entry name" value="HATPase_C_sf"/>
</dbReference>
<evidence type="ECO:0000256" key="3">
    <source>
        <dbReference type="ARBA" id="ARBA00022679"/>
    </source>
</evidence>
<comment type="catalytic activity">
    <reaction evidence="1">
        <text>ATP + protein L-histidine = ADP + protein N-phospho-L-histidine.</text>
        <dbReference type="EC" id="2.7.13.3"/>
    </reaction>
</comment>
<keyword evidence="10" id="KW-1185">Reference proteome</keyword>
<dbReference type="SMART" id="SM00387">
    <property type="entry name" value="HATPase_c"/>
    <property type="match status" value="1"/>
</dbReference>
<evidence type="ECO:0000256" key="7">
    <source>
        <dbReference type="SAM" id="Phobius"/>
    </source>
</evidence>
<protein>
    <recommendedName>
        <fullName evidence="2">histidine kinase</fullName>
        <ecNumber evidence="2">2.7.13.3</ecNumber>
    </recommendedName>
</protein>
<dbReference type="Proteomes" id="UP000243250">
    <property type="component" value="Unassembled WGS sequence"/>
</dbReference>
<keyword evidence="7" id="KW-1133">Transmembrane helix</keyword>
<dbReference type="SUPFAM" id="SSF55874">
    <property type="entry name" value="ATPase domain of HSP90 chaperone/DNA topoisomerase II/histidine kinase"/>
    <property type="match status" value="1"/>
</dbReference>
<dbReference type="RefSeq" id="WP_089876082.1">
    <property type="nucleotide sequence ID" value="NZ_FOYS01000001.1"/>
</dbReference>
<feature type="transmembrane region" description="Helical" evidence="7">
    <location>
        <begin position="450"/>
        <end position="475"/>
    </location>
</feature>